<feature type="domain" description="Fibronectin type-III" evidence="5">
    <location>
        <begin position="384"/>
        <end position="490"/>
    </location>
</feature>
<keyword evidence="3" id="KW-0812">Transmembrane</keyword>
<dbReference type="SUPFAM" id="SSF48726">
    <property type="entry name" value="Immunoglobulin"/>
    <property type="match status" value="3"/>
</dbReference>
<dbReference type="GO" id="GO:0005886">
    <property type="term" value="C:plasma membrane"/>
    <property type="evidence" value="ECO:0007669"/>
    <property type="project" value="TreeGrafter"/>
</dbReference>
<dbReference type="KEGG" id="scac:106088379"/>
<keyword evidence="1" id="KW-0677">Repeat</keyword>
<dbReference type="Proteomes" id="UP000095300">
    <property type="component" value="Unassembled WGS sequence"/>
</dbReference>
<keyword evidence="7" id="KW-1185">Reference proteome</keyword>
<dbReference type="PROSITE" id="PS50835">
    <property type="entry name" value="IG_LIKE"/>
    <property type="match status" value="2"/>
</dbReference>
<dbReference type="GO" id="GO:0030424">
    <property type="term" value="C:axon"/>
    <property type="evidence" value="ECO:0007669"/>
    <property type="project" value="TreeGrafter"/>
</dbReference>
<evidence type="ECO:0000256" key="2">
    <source>
        <dbReference type="ARBA" id="ARBA00023319"/>
    </source>
</evidence>
<dbReference type="EnsemblMetazoa" id="SCAU012757-RA">
    <property type="protein sequence ID" value="SCAU012757-PA"/>
    <property type="gene ID" value="SCAU012757"/>
</dbReference>
<dbReference type="InterPro" id="IPR050958">
    <property type="entry name" value="Cell_Adh-Cytoskel_Orgn"/>
</dbReference>
<evidence type="ECO:0000259" key="5">
    <source>
        <dbReference type="PROSITE" id="PS50853"/>
    </source>
</evidence>
<dbReference type="InterPro" id="IPR003961">
    <property type="entry name" value="FN3_dom"/>
</dbReference>
<dbReference type="InterPro" id="IPR036116">
    <property type="entry name" value="FN3_sf"/>
</dbReference>
<evidence type="ECO:0000313" key="6">
    <source>
        <dbReference type="EnsemblMetazoa" id="SCAU012757-PA"/>
    </source>
</evidence>
<dbReference type="SUPFAM" id="SSF49265">
    <property type="entry name" value="Fibronectin type III"/>
    <property type="match status" value="1"/>
</dbReference>
<dbReference type="GO" id="GO:0043025">
    <property type="term" value="C:neuronal cell body"/>
    <property type="evidence" value="ECO:0007669"/>
    <property type="project" value="TreeGrafter"/>
</dbReference>
<feature type="domain" description="Ig-like" evidence="4">
    <location>
        <begin position="192"/>
        <end position="279"/>
    </location>
</feature>
<feature type="domain" description="Ig-like" evidence="4">
    <location>
        <begin position="304"/>
        <end position="377"/>
    </location>
</feature>
<dbReference type="Gene3D" id="2.60.40.10">
    <property type="entry name" value="Immunoglobulins"/>
    <property type="match status" value="4"/>
</dbReference>
<gene>
    <name evidence="6" type="primary">106088379</name>
</gene>
<dbReference type="Pfam" id="PF07679">
    <property type="entry name" value="I-set"/>
    <property type="match status" value="1"/>
</dbReference>
<dbReference type="InterPro" id="IPR003599">
    <property type="entry name" value="Ig_sub"/>
</dbReference>
<proteinExistence type="predicted"/>
<dbReference type="GO" id="GO:0008046">
    <property type="term" value="F:axon guidance receptor activity"/>
    <property type="evidence" value="ECO:0007669"/>
    <property type="project" value="TreeGrafter"/>
</dbReference>
<dbReference type="InterPro" id="IPR013783">
    <property type="entry name" value="Ig-like_fold"/>
</dbReference>
<keyword evidence="2" id="KW-0393">Immunoglobulin domain</keyword>
<accession>A0A1I8Q0M4</accession>
<evidence type="ECO:0000259" key="4">
    <source>
        <dbReference type="PROSITE" id="PS50835"/>
    </source>
</evidence>
<keyword evidence="3" id="KW-0472">Membrane</keyword>
<dbReference type="SMART" id="SM00409">
    <property type="entry name" value="IG"/>
    <property type="match status" value="3"/>
</dbReference>
<organism evidence="6 7">
    <name type="scientific">Stomoxys calcitrans</name>
    <name type="common">Stable fly</name>
    <name type="synonym">Conops calcitrans</name>
    <dbReference type="NCBI Taxonomy" id="35570"/>
    <lineage>
        <taxon>Eukaryota</taxon>
        <taxon>Metazoa</taxon>
        <taxon>Ecdysozoa</taxon>
        <taxon>Arthropoda</taxon>
        <taxon>Hexapoda</taxon>
        <taxon>Insecta</taxon>
        <taxon>Pterygota</taxon>
        <taxon>Neoptera</taxon>
        <taxon>Endopterygota</taxon>
        <taxon>Diptera</taxon>
        <taxon>Brachycera</taxon>
        <taxon>Muscomorpha</taxon>
        <taxon>Muscoidea</taxon>
        <taxon>Muscidae</taxon>
        <taxon>Stomoxys</taxon>
    </lineage>
</organism>
<feature type="transmembrane region" description="Helical" evidence="3">
    <location>
        <begin position="498"/>
        <end position="517"/>
    </location>
</feature>
<dbReference type="GO" id="GO:0007156">
    <property type="term" value="P:homophilic cell adhesion via plasma membrane adhesion molecules"/>
    <property type="evidence" value="ECO:0007669"/>
    <property type="project" value="TreeGrafter"/>
</dbReference>
<dbReference type="InterPro" id="IPR013098">
    <property type="entry name" value="Ig_I-set"/>
</dbReference>
<dbReference type="InterPro" id="IPR007110">
    <property type="entry name" value="Ig-like_dom"/>
</dbReference>
<evidence type="ECO:0000256" key="1">
    <source>
        <dbReference type="ARBA" id="ARBA00022737"/>
    </source>
</evidence>
<evidence type="ECO:0000256" key="3">
    <source>
        <dbReference type="SAM" id="Phobius"/>
    </source>
</evidence>
<protein>
    <recommendedName>
        <fullName evidence="8">Neural cell adhesion molecule 2</fullName>
    </recommendedName>
</protein>
<dbReference type="InterPro" id="IPR036179">
    <property type="entry name" value="Ig-like_dom_sf"/>
</dbReference>
<dbReference type="PROSITE" id="PS50853">
    <property type="entry name" value="FN3"/>
    <property type="match status" value="1"/>
</dbReference>
<dbReference type="PANTHER" id="PTHR45080:SF27">
    <property type="entry name" value="NEURAL CELL ADHESION MOLECULE 1-LIKE"/>
    <property type="match status" value="1"/>
</dbReference>
<sequence length="520" mass="57714">MTNNLTTTATVATIQSTSVRSNRIFSYGTTNSPLQSNSIEGASLNRSGRSIEENGETTQSLIRLTPSVPPTPHFVNDSFIVFCKTLPPPTVATPTATPAPGSGVTLAPAPASLLASTTVQREVETKWIDPDGNVRENSKGRVHIEKKSGSVALVFEHISLDDRGNWTCEGSAKGIKDRKTFELSVYQKISFDKVEMVQSARNGRDAKVYCKVRAEPAPTISWQFNGEFIPIYNATNSTAKYVAFSDGLVIKDVTQADAGEYTCRAMRITSTFADSDQITILLRIQHPPYWFDNTTALLQYAYIGGVTNLSCDAMGEPPPSFAWLHNSQSIRGSNYRVFYGDYGSTLQIKVLNASHLGDYKCKVANPLGTLERVIKLTKGLKPDKPSRFQLRRAFTDGFELDIRSTKYSSTEDNMNTLGYRVEYISNKDLVYRVGNWSYAKRKDFLFHRDGRRFVISGLKSNTTYLMRAASRNLAGLSDFSDVKFFATLESLASHTVTFVTHHIIIIFTFGFLASSALRNF</sequence>
<keyword evidence="3" id="KW-1133">Transmembrane helix</keyword>
<dbReference type="SMART" id="SM00408">
    <property type="entry name" value="IGc2"/>
    <property type="match status" value="2"/>
</dbReference>
<dbReference type="CDD" id="cd00063">
    <property type="entry name" value="FN3"/>
    <property type="match status" value="1"/>
</dbReference>
<evidence type="ECO:0008006" key="8">
    <source>
        <dbReference type="Google" id="ProtNLM"/>
    </source>
</evidence>
<dbReference type="OrthoDB" id="9355041at2759"/>
<reference evidence="6" key="1">
    <citation type="submission" date="2020-05" db="UniProtKB">
        <authorList>
            <consortium name="EnsemblMetazoa"/>
        </authorList>
    </citation>
    <scope>IDENTIFICATION</scope>
    <source>
        <strain evidence="6">USDA</strain>
    </source>
</reference>
<dbReference type="STRING" id="35570.A0A1I8Q0M4"/>
<dbReference type="GO" id="GO:0050808">
    <property type="term" value="P:synapse organization"/>
    <property type="evidence" value="ECO:0007669"/>
    <property type="project" value="TreeGrafter"/>
</dbReference>
<dbReference type="VEuPathDB" id="VectorBase:SCAU012757"/>
<dbReference type="AlphaFoldDB" id="A0A1I8Q0M4"/>
<name>A0A1I8Q0M4_STOCA</name>
<evidence type="ECO:0000313" key="7">
    <source>
        <dbReference type="Proteomes" id="UP000095300"/>
    </source>
</evidence>
<dbReference type="PANTHER" id="PTHR45080">
    <property type="entry name" value="CONTACTIN 5"/>
    <property type="match status" value="1"/>
</dbReference>
<dbReference type="Pfam" id="PF13927">
    <property type="entry name" value="Ig_3"/>
    <property type="match status" value="1"/>
</dbReference>
<dbReference type="InterPro" id="IPR003598">
    <property type="entry name" value="Ig_sub2"/>
</dbReference>